<proteinExistence type="predicted"/>
<gene>
    <name evidence="1" type="ORF">E2C01_053421</name>
</gene>
<protein>
    <submittedName>
        <fullName evidence="1">Uncharacterized protein</fullName>
    </submittedName>
</protein>
<dbReference type="Proteomes" id="UP000324222">
    <property type="component" value="Unassembled WGS sequence"/>
</dbReference>
<name>A0A5B7GKA2_PORTR</name>
<evidence type="ECO:0000313" key="2">
    <source>
        <dbReference type="Proteomes" id="UP000324222"/>
    </source>
</evidence>
<reference evidence="1 2" key="1">
    <citation type="submission" date="2019-05" db="EMBL/GenBank/DDBJ databases">
        <title>Another draft genome of Portunus trituberculatus and its Hox gene families provides insights of decapod evolution.</title>
        <authorList>
            <person name="Jeong J.-H."/>
            <person name="Song I."/>
            <person name="Kim S."/>
            <person name="Choi T."/>
            <person name="Kim D."/>
            <person name="Ryu S."/>
            <person name="Kim W."/>
        </authorList>
    </citation>
    <scope>NUCLEOTIDE SEQUENCE [LARGE SCALE GENOMIC DNA]</scope>
    <source>
        <tissue evidence="1">Muscle</tissue>
    </source>
</reference>
<dbReference type="AlphaFoldDB" id="A0A5B7GKA2"/>
<keyword evidence="2" id="KW-1185">Reference proteome</keyword>
<organism evidence="1 2">
    <name type="scientific">Portunus trituberculatus</name>
    <name type="common">Swimming crab</name>
    <name type="synonym">Neptunus trituberculatus</name>
    <dbReference type="NCBI Taxonomy" id="210409"/>
    <lineage>
        <taxon>Eukaryota</taxon>
        <taxon>Metazoa</taxon>
        <taxon>Ecdysozoa</taxon>
        <taxon>Arthropoda</taxon>
        <taxon>Crustacea</taxon>
        <taxon>Multicrustacea</taxon>
        <taxon>Malacostraca</taxon>
        <taxon>Eumalacostraca</taxon>
        <taxon>Eucarida</taxon>
        <taxon>Decapoda</taxon>
        <taxon>Pleocyemata</taxon>
        <taxon>Brachyura</taxon>
        <taxon>Eubrachyura</taxon>
        <taxon>Portunoidea</taxon>
        <taxon>Portunidae</taxon>
        <taxon>Portuninae</taxon>
        <taxon>Portunus</taxon>
    </lineage>
</organism>
<sequence length="106" mass="11538">MSPSLSVLVSFIALGDLRASRGQVSSEVGRRGGRVQVLYSVELRAVLLIHLMSYFTTLSSETREITQLLSSVSQSTESLYPGVGVWLTPTLHTPCRANLTSITRSL</sequence>
<comment type="caution">
    <text evidence="1">The sequence shown here is derived from an EMBL/GenBank/DDBJ whole genome shotgun (WGS) entry which is preliminary data.</text>
</comment>
<dbReference type="EMBL" id="VSRR010016533">
    <property type="protein sequence ID" value="MPC59402.1"/>
    <property type="molecule type" value="Genomic_DNA"/>
</dbReference>
<accession>A0A5B7GKA2</accession>
<evidence type="ECO:0000313" key="1">
    <source>
        <dbReference type="EMBL" id="MPC59402.1"/>
    </source>
</evidence>